<organism evidence="1 2">
    <name type="scientific">Rhizobium setariae</name>
    <dbReference type="NCBI Taxonomy" id="2801340"/>
    <lineage>
        <taxon>Bacteria</taxon>
        <taxon>Pseudomonadati</taxon>
        <taxon>Pseudomonadota</taxon>
        <taxon>Alphaproteobacteria</taxon>
        <taxon>Hyphomicrobiales</taxon>
        <taxon>Rhizobiaceae</taxon>
        <taxon>Rhizobium/Agrobacterium group</taxon>
        <taxon>Rhizobium</taxon>
    </lineage>
</organism>
<dbReference type="Gene3D" id="6.10.250.730">
    <property type="match status" value="1"/>
</dbReference>
<evidence type="ECO:0000313" key="1">
    <source>
        <dbReference type="EMBL" id="MBL0371364.1"/>
    </source>
</evidence>
<gene>
    <name evidence="1" type="ORF">JJB09_04930</name>
</gene>
<dbReference type="Proteomes" id="UP000633219">
    <property type="component" value="Unassembled WGS sequence"/>
</dbReference>
<comment type="caution">
    <text evidence="1">The sequence shown here is derived from an EMBL/GenBank/DDBJ whole genome shotgun (WGS) entry which is preliminary data.</text>
</comment>
<reference evidence="1" key="1">
    <citation type="submission" date="2021-01" db="EMBL/GenBank/DDBJ databases">
        <title>Rhizobium sp. strain KVB221 16S ribosomal RNA gene Genome sequencing and assembly.</title>
        <authorList>
            <person name="Kang M."/>
        </authorList>
    </citation>
    <scope>NUCLEOTIDE SEQUENCE</scope>
    <source>
        <strain evidence="1">KVB221</strain>
    </source>
</reference>
<dbReference type="Pfam" id="PF06169">
    <property type="entry name" value="DUF982"/>
    <property type="match status" value="1"/>
</dbReference>
<protein>
    <submittedName>
        <fullName evidence="1">DUF982 domain-containing protein</fullName>
    </submittedName>
</protein>
<dbReference type="AlphaFoldDB" id="A0A937CMW1"/>
<dbReference type="RefSeq" id="WP_201653953.1">
    <property type="nucleotide sequence ID" value="NZ_JAEQNC010000002.1"/>
</dbReference>
<accession>A0A937CMW1</accession>
<dbReference type="InterPro" id="IPR010385">
    <property type="entry name" value="DUF982"/>
</dbReference>
<proteinExistence type="predicted"/>
<sequence>MMILDIPWTKPVTVELQCGMRRLFRGAYDALDFLENEWPIRKGSHYRQAVRLCRVALSRTSYAEAAHDAFVAACSEAMLYCGHGRPVASMSHAATHASS</sequence>
<keyword evidence="2" id="KW-1185">Reference proteome</keyword>
<evidence type="ECO:0000313" key="2">
    <source>
        <dbReference type="Proteomes" id="UP000633219"/>
    </source>
</evidence>
<name>A0A937CMW1_9HYPH</name>
<dbReference type="EMBL" id="JAEQNC010000002">
    <property type="protein sequence ID" value="MBL0371364.1"/>
    <property type="molecule type" value="Genomic_DNA"/>
</dbReference>